<dbReference type="EMBL" id="JAPZBQ010000002">
    <property type="protein sequence ID" value="KAJ5346132.1"/>
    <property type="molecule type" value="Genomic_DNA"/>
</dbReference>
<dbReference type="AlphaFoldDB" id="A0A9W9UKM8"/>
<dbReference type="Proteomes" id="UP001147695">
    <property type="component" value="Unassembled WGS sequence"/>
</dbReference>
<evidence type="ECO:0000256" key="5">
    <source>
        <dbReference type="ARBA" id="ARBA00023242"/>
    </source>
</evidence>
<dbReference type="InterPro" id="IPR057520">
    <property type="entry name" value="GRHL1/CP2_C"/>
</dbReference>
<dbReference type="InterPro" id="IPR040167">
    <property type="entry name" value="TF_CP2-like"/>
</dbReference>
<evidence type="ECO:0000256" key="2">
    <source>
        <dbReference type="ARBA" id="ARBA00023015"/>
    </source>
</evidence>
<name>A0A9W9UKM8_PENBR</name>
<protein>
    <recommendedName>
        <fullName evidence="6">Grh/CP2 DB domain-containing protein</fullName>
    </recommendedName>
</protein>
<dbReference type="PANTHER" id="PTHR11037:SF20">
    <property type="entry name" value="PROTEIN GRAINYHEAD"/>
    <property type="match status" value="1"/>
</dbReference>
<dbReference type="Pfam" id="PF04516">
    <property type="entry name" value="CP2"/>
    <property type="match status" value="1"/>
</dbReference>
<evidence type="ECO:0000313" key="8">
    <source>
        <dbReference type="Proteomes" id="UP001147695"/>
    </source>
</evidence>
<organism evidence="7 8">
    <name type="scientific">Penicillium brevicompactum</name>
    <dbReference type="NCBI Taxonomy" id="5074"/>
    <lineage>
        <taxon>Eukaryota</taxon>
        <taxon>Fungi</taxon>
        <taxon>Dikarya</taxon>
        <taxon>Ascomycota</taxon>
        <taxon>Pezizomycotina</taxon>
        <taxon>Eurotiomycetes</taxon>
        <taxon>Eurotiomycetidae</taxon>
        <taxon>Eurotiales</taxon>
        <taxon>Aspergillaceae</taxon>
        <taxon>Penicillium</taxon>
    </lineage>
</organism>
<dbReference type="GO" id="GO:0005634">
    <property type="term" value="C:nucleus"/>
    <property type="evidence" value="ECO:0007669"/>
    <property type="project" value="UniProtKB-SubCell"/>
</dbReference>
<keyword evidence="2" id="KW-0805">Transcription regulation</keyword>
<reference evidence="7" key="1">
    <citation type="submission" date="2022-12" db="EMBL/GenBank/DDBJ databases">
        <authorList>
            <person name="Petersen C."/>
        </authorList>
    </citation>
    <scope>NUCLEOTIDE SEQUENCE</scope>
    <source>
        <strain evidence="7">IBT 35673</strain>
    </source>
</reference>
<keyword evidence="5" id="KW-0539">Nucleus</keyword>
<keyword evidence="3" id="KW-0238">DNA-binding</keyword>
<comment type="caution">
    <text evidence="7">The sequence shown here is derived from an EMBL/GenBank/DDBJ whole genome shotgun (WGS) entry which is preliminary data.</text>
</comment>
<sequence length="690" mass="77181">MHRPDNEFINQFREKFGDLLLSCHGERGMAGTHVDARDPMLPASYVNGNEPIDVIGTDEANLGRTLRLESGSPKSQNFHAPDSFSPMISAKRHKTFHGRNLPGSGAVFHNKAGDLHSPMIRCNTMISPFLEESIQRVPQISWNGPDCFTPLAESQRWLCDNTYFGQAGDTSRTLMHRDSAYATQDGADQDILTDDFIAQPDSNFDLTTSEAHANDYWPYGDEEKFRYHVTLQAPTAMLWHANESPVTYLNKGQTYYLKVADSSPPTKNAGLFKYRTFVHVSFEGEDQRSNPVASWQLWKEGRGSKEAYERKGKVLAVEYVHPSQEDVRNQGHQQIQLEASFVDGFCITWTADSTATIYEATISLKFNFLSTDFSRSKGVKGVPVRLCAKTEMLRSVDEDKAMQDEPEMCYCAVKLFRDHGAERKHSNDKTHAQKMIEKLNKQIVDKISGADFDRRSHNNSLLNGENFDIRPLKKRRGSISSRNSHMSGKGLHADLATMTQIVSSARPVSVLGLRGNEKDDPDLYPICLSNGSSNSMGTGVLNNQYGRYVINLASEGAAQLPKKANMKLDLLSPDCQERPLKIPKVSIGTSQFTQSGKQPQGNHYAIYLADRTSLSLKAGLAEKLQIDPCCISHIIWVNRKGLKVLVDDNMVQHLPEAQIMVADICEFSYRQVRMASPKAKCSGVEVKLLF</sequence>
<keyword evidence="4" id="KW-0804">Transcription</keyword>
<dbReference type="GO" id="GO:0001228">
    <property type="term" value="F:DNA-binding transcription activator activity, RNA polymerase II-specific"/>
    <property type="evidence" value="ECO:0007669"/>
    <property type="project" value="TreeGrafter"/>
</dbReference>
<reference evidence="7" key="2">
    <citation type="journal article" date="2023" name="IMA Fungus">
        <title>Comparative genomic study of the Penicillium genus elucidates a diverse pangenome and 15 lateral gene transfer events.</title>
        <authorList>
            <person name="Petersen C."/>
            <person name="Sorensen T."/>
            <person name="Nielsen M.R."/>
            <person name="Sondergaard T.E."/>
            <person name="Sorensen J.L."/>
            <person name="Fitzpatrick D.A."/>
            <person name="Frisvad J.C."/>
            <person name="Nielsen K.L."/>
        </authorList>
    </citation>
    <scope>NUCLEOTIDE SEQUENCE</scope>
    <source>
        <strain evidence="7">IBT 35673</strain>
    </source>
</reference>
<dbReference type="PROSITE" id="PS51968">
    <property type="entry name" value="GRH_CP2_DB"/>
    <property type="match status" value="1"/>
</dbReference>
<dbReference type="GO" id="GO:0000978">
    <property type="term" value="F:RNA polymerase II cis-regulatory region sequence-specific DNA binding"/>
    <property type="evidence" value="ECO:0007669"/>
    <property type="project" value="TreeGrafter"/>
</dbReference>
<gene>
    <name evidence="7" type="ORF">N7452_004136</name>
</gene>
<proteinExistence type="predicted"/>
<evidence type="ECO:0000256" key="3">
    <source>
        <dbReference type="ARBA" id="ARBA00023125"/>
    </source>
</evidence>
<dbReference type="PANTHER" id="PTHR11037">
    <property type="entry name" value="TRANSCRIPTION FACTOR CP2"/>
    <property type="match status" value="1"/>
</dbReference>
<evidence type="ECO:0000256" key="4">
    <source>
        <dbReference type="ARBA" id="ARBA00023163"/>
    </source>
</evidence>
<evidence type="ECO:0000259" key="6">
    <source>
        <dbReference type="PROSITE" id="PS51968"/>
    </source>
</evidence>
<feature type="domain" description="Grh/CP2 DB" evidence="6">
    <location>
        <begin position="223"/>
        <end position="487"/>
    </location>
</feature>
<comment type="subcellular location">
    <subcellularLocation>
        <location evidence="1">Nucleus</location>
    </subcellularLocation>
</comment>
<dbReference type="InterPro" id="IPR007604">
    <property type="entry name" value="CP2"/>
</dbReference>
<evidence type="ECO:0000256" key="1">
    <source>
        <dbReference type="ARBA" id="ARBA00004123"/>
    </source>
</evidence>
<accession>A0A9W9UKM8</accession>
<dbReference type="Pfam" id="PF25416">
    <property type="entry name" value="GRHL1_C"/>
    <property type="match status" value="1"/>
</dbReference>
<evidence type="ECO:0000313" key="7">
    <source>
        <dbReference type="EMBL" id="KAJ5346132.1"/>
    </source>
</evidence>